<sequence length="139" mass="15175">MQPSTNRPTQEKIMAFTPLILTHVLAASGALVIGGITLAMKKGTRTHRLFGRVWVALMFIAAAVSFGIQSKGHLSWIHLLSAWVLLLLGMSIYAVLKRNIKAHQRRMIGAYIGLIVAGAFSFLPNRQLGTLLLQTTGLI</sequence>
<dbReference type="AlphaFoldDB" id="A0A418X349"/>
<comment type="caution">
    <text evidence="2">The sequence shown here is derived from an EMBL/GenBank/DDBJ whole genome shotgun (WGS) entry which is preliminary data.</text>
</comment>
<organism evidence="2 3">
    <name type="scientific">Noviherbaspirillum cavernae</name>
    <dbReference type="NCBI Taxonomy" id="2320862"/>
    <lineage>
        <taxon>Bacteria</taxon>
        <taxon>Pseudomonadati</taxon>
        <taxon>Pseudomonadota</taxon>
        <taxon>Betaproteobacteria</taxon>
        <taxon>Burkholderiales</taxon>
        <taxon>Oxalobacteraceae</taxon>
        <taxon>Noviherbaspirillum</taxon>
    </lineage>
</organism>
<accession>A0A418X349</accession>
<keyword evidence="3" id="KW-1185">Reference proteome</keyword>
<feature type="transmembrane region" description="Helical" evidence="1">
    <location>
        <begin position="74"/>
        <end position="96"/>
    </location>
</feature>
<dbReference type="Pfam" id="PF10067">
    <property type="entry name" value="DUF2306"/>
    <property type="match status" value="1"/>
</dbReference>
<name>A0A418X349_9BURK</name>
<evidence type="ECO:0000256" key="1">
    <source>
        <dbReference type="SAM" id="Phobius"/>
    </source>
</evidence>
<keyword evidence="1" id="KW-0812">Transmembrane</keyword>
<gene>
    <name evidence="2" type="ORF">D3870_13290</name>
</gene>
<dbReference type="InterPro" id="IPR018750">
    <property type="entry name" value="DUF2306_membrane"/>
</dbReference>
<feature type="transmembrane region" description="Helical" evidence="1">
    <location>
        <begin position="20"/>
        <end position="40"/>
    </location>
</feature>
<keyword evidence="1" id="KW-1133">Transmembrane helix</keyword>
<proteinExistence type="predicted"/>
<dbReference type="EMBL" id="QYUN01000002">
    <property type="protein sequence ID" value="RJG06845.1"/>
    <property type="molecule type" value="Genomic_DNA"/>
</dbReference>
<keyword evidence="1" id="KW-0472">Membrane</keyword>
<feature type="transmembrane region" description="Helical" evidence="1">
    <location>
        <begin position="108"/>
        <end position="124"/>
    </location>
</feature>
<dbReference type="Proteomes" id="UP000285190">
    <property type="component" value="Unassembled WGS sequence"/>
</dbReference>
<reference evidence="2 3" key="1">
    <citation type="submission" date="2018-09" db="EMBL/GenBank/DDBJ databases">
        <authorList>
            <person name="Zhu H."/>
        </authorList>
    </citation>
    <scope>NUCLEOTIDE SEQUENCE [LARGE SCALE GENOMIC DNA]</scope>
    <source>
        <strain evidence="2 3">K2R10-39</strain>
    </source>
</reference>
<protein>
    <submittedName>
        <fullName evidence="2">DUF2306 domain-containing protein</fullName>
    </submittedName>
</protein>
<feature type="transmembrane region" description="Helical" evidence="1">
    <location>
        <begin position="49"/>
        <end position="68"/>
    </location>
</feature>
<evidence type="ECO:0000313" key="3">
    <source>
        <dbReference type="Proteomes" id="UP000285190"/>
    </source>
</evidence>
<evidence type="ECO:0000313" key="2">
    <source>
        <dbReference type="EMBL" id="RJG06845.1"/>
    </source>
</evidence>